<reference evidence="2 3" key="1">
    <citation type="submission" date="2020-06" db="EMBL/GenBank/DDBJ databases">
        <title>WGS assembly of Ceratodon purpureus strain R40.</title>
        <authorList>
            <person name="Carey S.B."/>
            <person name="Jenkins J."/>
            <person name="Shu S."/>
            <person name="Lovell J.T."/>
            <person name="Sreedasyam A."/>
            <person name="Maumus F."/>
            <person name="Tiley G.P."/>
            <person name="Fernandez-Pozo N."/>
            <person name="Barry K."/>
            <person name="Chen C."/>
            <person name="Wang M."/>
            <person name="Lipzen A."/>
            <person name="Daum C."/>
            <person name="Saski C.A."/>
            <person name="Payton A.C."/>
            <person name="Mcbreen J.C."/>
            <person name="Conrad R.E."/>
            <person name="Kollar L.M."/>
            <person name="Olsson S."/>
            <person name="Huttunen S."/>
            <person name="Landis J.B."/>
            <person name="Wickett N.J."/>
            <person name="Johnson M.G."/>
            <person name="Rensing S.A."/>
            <person name="Grimwood J."/>
            <person name="Schmutz J."/>
            <person name="Mcdaniel S.F."/>
        </authorList>
    </citation>
    <scope>NUCLEOTIDE SEQUENCE [LARGE SCALE GENOMIC DNA]</scope>
    <source>
        <strain evidence="2 3">R40</strain>
    </source>
</reference>
<gene>
    <name evidence="2" type="ORF">KC19_6G227200</name>
</gene>
<name>A0A8T0HKF7_CERPU</name>
<sequence>MLFLTLFLVLCTVFLFSEPFELFCFMKCWQYHKDSNRARLFAFACPGSRLVYDGW</sequence>
<organism evidence="2 3">
    <name type="scientific">Ceratodon purpureus</name>
    <name type="common">Fire moss</name>
    <name type="synonym">Dicranum purpureum</name>
    <dbReference type="NCBI Taxonomy" id="3225"/>
    <lineage>
        <taxon>Eukaryota</taxon>
        <taxon>Viridiplantae</taxon>
        <taxon>Streptophyta</taxon>
        <taxon>Embryophyta</taxon>
        <taxon>Bryophyta</taxon>
        <taxon>Bryophytina</taxon>
        <taxon>Bryopsida</taxon>
        <taxon>Dicranidae</taxon>
        <taxon>Pseudoditrichales</taxon>
        <taxon>Ditrichaceae</taxon>
        <taxon>Ceratodon</taxon>
    </lineage>
</organism>
<evidence type="ECO:0008006" key="4">
    <source>
        <dbReference type="Google" id="ProtNLM"/>
    </source>
</evidence>
<evidence type="ECO:0000313" key="3">
    <source>
        <dbReference type="Proteomes" id="UP000822688"/>
    </source>
</evidence>
<feature type="signal peptide" evidence="1">
    <location>
        <begin position="1"/>
        <end position="19"/>
    </location>
</feature>
<comment type="caution">
    <text evidence="2">The sequence shown here is derived from an EMBL/GenBank/DDBJ whole genome shotgun (WGS) entry which is preliminary data.</text>
</comment>
<protein>
    <recommendedName>
        <fullName evidence="4">Secreted protein</fullName>
    </recommendedName>
</protein>
<evidence type="ECO:0000313" key="2">
    <source>
        <dbReference type="EMBL" id="KAG0571300.1"/>
    </source>
</evidence>
<keyword evidence="3" id="KW-1185">Reference proteome</keyword>
<feature type="chain" id="PRO_5035727586" description="Secreted protein" evidence="1">
    <location>
        <begin position="20"/>
        <end position="55"/>
    </location>
</feature>
<dbReference type="AlphaFoldDB" id="A0A8T0HKF7"/>
<dbReference type="EMBL" id="CM026427">
    <property type="protein sequence ID" value="KAG0571300.1"/>
    <property type="molecule type" value="Genomic_DNA"/>
</dbReference>
<evidence type="ECO:0000256" key="1">
    <source>
        <dbReference type="SAM" id="SignalP"/>
    </source>
</evidence>
<accession>A0A8T0HKF7</accession>
<dbReference type="Proteomes" id="UP000822688">
    <property type="component" value="Chromosome 6"/>
</dbReference>
<keyword evidence="1" id="KW-0732">Signal</keyword>
<proteinExistence type="predicted"/>